<sequence>MEETIKCSVNDCKQNQKSPHIFNCHKYELGYQSIEKNDTTYTIPKEQDYFNERNIFDIFHFLLCHLIVHQPTDPIQYLHRLLDDCILFRSGLRNPPLLWTEKHVDAIFKSVAPFDSELLSLDGYKTAMKILGVRFFDPCPVQLISGHINRRSFCTEALNNMESELMRLVNGTN</sequence>
<reference evidence="1 2" key="1">
    <citation type="submission" date="2024-08" db="EMBL/GenBank/DDBJ databases">
        <authorList>
            <person name="Will J Nash"/>
            <person name="Angela Man"/>
            <person name="Seanna McTaggart"/>
            <person name="Kendall Baker"/>
            <person name="Tom Barker"/>
            <person name="Leah Catchpole"/>
            <person name="Alex Durrant"/>
            <person name="Karim Gharbi"/>
            <person name="Naomi Irish"/>
            <person name="Gemy Kaithakottil"/>
            <person name="Debby Ku"/>
            <person name="Aaliyah Providence"/>
            <person name="Felix Shaw"/>
            <person name="David Swarbreck"/>
            <person name="Chris Watkins"/>
            <person name="Ann M. McCartney"/>
            <person name="Giulio Formenti"/>
            <person name="Alice Mouton"/>
            <person name="Noel Vella"/>
            <person name="Bjorn M von Reumont"/>
            <person name="Adriana Vella"/>
            <person name="Wilfried Haerty"/>
        </authorList>
    </citation>
    <scope>NUCLEOTIDE SEQUENCE [LARGE SCALE GENOMIC DNA]</scope>
</reference>
<name>A0ABP1NMI8_XYLVO</name>
<keyword evidence="2" id="KW-1185">Reference proteome</keyword>
<evidence type="ECO:0000313" key="2">
    <source>
        <dbReference type="Proteomes" id="UP001642520"/>
    </source>
</evidence>
<accession>A0ABP1NMI8</accession>
<dbReference type="InterPro" id="IPR039879">
    <property type="entry name" value="EFC10"/>
</dbReference>
<evidence type="ECO:0000313" key="1">
    <source>
        <dbReference type="EMBL" id="CAL7941152.1"/>
    </source>
</evidence>
<dbReference type="PANTHER" id="PTHR21847:SF1">
    <property type="entry name" value="EF-HAND CALCIUM-BINDING DOMAIN-CONTAINING PROTEIN 10"/>
    <property type="match status" value="1"/>
</dbReference>
<proteinExistence type="predicted"/>
<organism evidence="1 2">
    <name type="scientific">Xylocopa violacea</name>
    <name type="common">Violet carpenter bee</name>
    <name type="synonym">Apis violacea</name>
    <dbReference type="NCBI Taxonomy" id="135666"/>
    <lineage>
        <taxon>Eukaryota</taxon>
        <taxon>Metazoa</taxon>
        <taxon>Ecdysozoa</taxon>
        <taxon>Arthropoda</taxon>
        <taxon>Hexapoda</taxon>
        <taxon>Insecta</taxon>
        <taxon>Pterygota</taxon>
        <taxon>Neoptera</taxon>
        <taxon>Endopterygota</taxon>
        <taxon>Hymenoptera</taxon>
        <taxon>Apocrita</taxon>
        <taxon>Aculeata</taxon>
        <taxon>Apoidea</taxon>
        <taxon>Anthophila</taxon>
        <taxon>Apidae</taxon>
        <taxon>Xylocopa</taxon>
        <taxon>Xylocopa</taxon>
    </lineage>
</organism>
<dbReference type="CDD" id="cd22981">
    <property type="entry name" value="DD_TbAK-like"/>
    <property type="match status" value="1"/>
</dbReference>
<protein>
    <submittedName>
        <fullName evidence="1">Uncharacterized protein</fullName>
    </submittedName>
</protein>
<gene>
    <name evidence="1" type="ORF">XYLVIOL_LOCUS4847</name>
</gene>
<dbReference type="Proteomes" id="UP001642520">
    <property type="component" value="Unassembled WGS sequence"/>
</dbReference>
<comment type="caution">
    <text evidence="1">The sequence shown here is derived from an EMBL/GenBank/DDBJ whole genome shotgun (WGS) entry which is preliminary data.</text>
</comment>
<dbReference type="PANTHER" id="PTHR21847">
    <property type="entry name" value="EF-HAND CALCIUM-BINDING DOMAIN-CONTAINING PROTEIN 10"/>
    <property type="match status" value="1"/>
</dbReference>
<dbReference type="EMBL" id="CAXAJV020001292">
    <property type="protein sequence ID" value="CAL7941152.1"/>
    <property type="molecule type" value="Genomic_DNA"/>
</dbReference>